<comment type="pathway">
    <text evidence="4">Purine metabolism; AMP biosynthesis via salvage pathway; AMP from adenosine: step 1/1.</text>
</comment>
<evidence type="ECO:0000313" key="23">
    <source>
        <dbReference type="Proteomes" id="UP001519460"/>
    </source>
</evidence>
<dbReference type="Pfam" id="PF22241">
    <property type="entry name" value="PSMD12-CSN4_N"/>
    <property type="match status" value="1"/>
</dbReference>
<dbReference type="SUPFAM" id="SSF46785">
    <property type="entry name" value="Winged helix' DNA-binding domain"/>
    <property type="match status" value="1"/>
</dbReference>
<keyword evidence="17" id="KW-0539">Nucleus</keyword>
<dbReference type="FunFam" id="3.40.1190.20:FF:000076">
    <property type="entry name" value="Adenosine kinase"/>
    <property type="match status" value="1"/>
</dbReference>
<evidence type="ECO:0000256" key="2">
    <source>
        <dbReference type="ARBA" id="ARBA00004123"/>
    </source>
</evidence>
<comment type="cofactor">
    <cofactor evidence="1">
        <name>Mg(2+)</name>
        <dbReference type="ChEBI" id="CHEBI:18420"/>
    </cofactor>
</comment>
<dbReference type="GO" id="GO:0006166">
    <property type="term" value="P:purine ribonucleoside salvage"/>
    <property type="evidence" value="ECO:0007669"/>
    <property type="project" value="UniProtKB-KW"/>
</dbReference>
<name>A0ABD0M8N7_9CAEN</name>
<dbReference type="PANTHER" id="PTHR45769:SF3">
    <property type="entry name" value="ADENOSINE KINASE"/>
    <property type="match status" value="1"/>
</dbReference>
<accession>A0ABD0M8N7</accession>
<keyword evidence="10" id="KW-0808">Transferase</keyword>
<dbReference type="PROSITE" id="PS50250">
    <property type="entry name" value="PCI"/>
    <property type="match status" value="1"/>
</dbReference>
<keyword evidence="14" id="KW-0736">Signalosome</keyword>
<evidence type="ECO:0000256" key="16">
    <source>
        <dbReference type="ARBA" id="ARBA00022842"/>
    </source>
</evidence>
<keyword evidence="16" id="KW-0460">Magnesium</keyword>
<keyword evidence="9" id="KW-0963">Cytoplasm</keyword>
<evidence type="ECO:0000259" key="21">
    <source>
        <dbReference type="PROSITE" id="PS50250"/>
    </source>
</evidence>
<dbReference type="InterPro" id="IPR011611">
    <property type="entry name" value="PfkB_dom"/>
</dbReference>
<evidence type="ECO:0000256" key="14">
    <source>
        <dbReference type="ARBA" id="ARBA00022790"/>
    </source>
</evidence>
<comment type="similarity">
    <text evidence="6">Belongs to the carbohydrate kinase PfkB family.</text>
</comment>
<comment type="similarity">
    <text evidence="5">Belongs to the CSN4 family.</text>
</comment>
<keyword evidence="15" id="KW-0067">ATP-binding</keyword>
<evidence type="ECO:0000256" key="10">
    <source>
        <dbReference type="ARBA" id="ARBA00022679"/>
    </source>
</evidence>
<sequence>MAANIRQQLAQLANLSHSGGSHKDITEKYKTILQGVIQAGGDDLVPSLQAFVEALVNENVSLVISRQILSDFTAQLEQLPDPVAKTVAHFTLEKIHTRVISFEEQVAAIRQHLANIYEREQSWRDAANVLVGIPLETGQKQYSTDYKLETYLKIARLYLEDDDAVQAEAYINRASLLQADTKNEELQIHYKACYARVLDFRRKFIEAAQRYNELSYKTIVAEGERLTALRNALICTILASAGQQRSRMLATLFKDERCQQLQAFHILEKMYLDRIIRSSDLQEFEGMLLPHQKATTADGSTIVDRAVIEHNLLSASKLYNNISFTELGALLEIPPAKAEKIASQMITESRMNGYVDQIDSIVHFEARETLPMWDRQIQSLCFQVNNIIEKISQTAPEWFAKAMESQQEGSLLVYGSPLLDMIISEPHSTELLQNYEEMMEKYPDNISFVAGGTSLNAARVTQWVLQTPKVVTFFGGIGKDRFGEILKQKAEGDGVNVQFQYTASQPTGTCAVICTGSSRSMVSNQAAANCFTEEQLHEEQKWKLVERAHVFYTVAFSLAVNPSVLMHLAHHSKVKGKAFCFNLAAPFLCRKFKDEMDVLLPYVDILFGNSDEANEFAKAHNFQTADLGKTALDMAAWPKENAKQPRTVIITQGPKPVLIARGQKVTEYHVPTVPDDNIVDTSGAGDAFVGGFLASLIQGHPLAECIQCGIYTSSAIIRQLGCSLPASCDYHQAQTFHSQPAEESLILDQ</sequence>
<evidence type="ECO:0000256" key="12">
    <source>
        <dbReference type="ARBA" id="ARBA00022741"/>
    </source>
</evidence>
<dbReference type="PANTHER" id="PTHR45769">
    <property type="entry name" value="ADENOSINE KINASE"/>
    <property type="match status" value="1"/>
</dbReference>
<dbReference type="Pfam" id="PF18420">
    <property type="entry name" value="CSN4_RPN5_eIF3a"/>
    <property type="match status" value="1"/>
</dbReference>
<evidence type="ECO:0000256" key="11">
    <source>
        <dbReference type="ARBA" id="ARBA00022726"/>
    </source>
</evidence>
<dbReference type="SUPFAM" id="SSF53613">
    <property type="entry name" value="Ribokinase-like"/>
    <property type="match status" value="1"/>
</dbReference>
<dbReference type="InterPro" id="IPR036388">
    <property type="entry name" value="WH-like_DNA-bd_sf"/>
</dbReference>
<dbReference type="InterPro" id="IPR029056">
    <property type="entry name" value="Ribokinase-like"/>
</dbReference>
<keyword evidence="13" id="KW-0418">Kinase</keyword>
<dbReference type="Gene3D" id="1.10.10.10">
    <property type="entry name" value="Winged helix-like DNA-binding domain superfamily/Winged helix DNA-binding domain"/>
    <property type="match status" value="1"/>
</dbReference>
<dbReference type="SMART" id="SM00088">
    <property type="entry name" value="PINT"/>
    <property type="match status" value="1"/>
</dbReference>
<dbReference type="GO" id="GO:0005737">
    <property type="term" value="C:cytoplasm"/>
    <property type="evidence" value="ECO:0007669"/>
    <property type="project" value="UniProtKB-SubCell"/>
</dbReference>
<protein>
    <recommendedName>
        <fullName evidence="19">Adenosine kinase</fullName>
        <ecNumber evidence="7">2.7.1.20</ecNumber>
    </recommendedName>
    <alternativeName>
        <fullName evidence="8">COP9 signalosome complex subunit 4</fullName>
    </alternativeName>
</protein>
<feature type="active site" description="Proton acceptor" evidence="20">
    <location>
        <position position="686"/>
    </location>
</feature>
<dbReference type="EMBL" id="JACVVK020000003">
    <property type="protein sequence ID" value="KAK7507736.1"/>
    <property type="molecule type" value="Genomic_DNA"/>
</dbReference>
<dbReference type="AlphaFoldDB" id="A0ABD0M8N7"/>
<dbReference type="InterPro" id="IPR002173">
    <property type="entry name" value="Carboh/pur_kinase_PfkB_CS"/>
</dbReference>
<dbReference type="InterPro" id="IPR054559">
    <property type="entry name" value="PSMD12-CSN4-like_N"/>
</dbReference>
<feature type="domain" description="PCI" evidence="21">
    <location>
        <begin position="200"/>
        <end position="369"/>
    </location>
</feature>
<evidence type="ECO:0000256" key="19">
    <source>
        <dbReference type="ARBA" id="ARBA00068771"/>
    </source>
</evidence>
<keyword evidence="23" id="KW-1185">Reference proteome</keyword>
<evidence type="ECO:0000256" key="1">
    <source>
        <dbReference type="ARBA" id="ARBA00001946"/>
    </source>
</evidence>
<evidence type="ECO:0000256" key="4">
    <source>
        <dbReference type="ARBA" id="ARBA00004801"/>
    </source>
</evidence>
<dbReference type="PRINTS" id="PR00989">
    <property type="entry name" value="ADENOKINASE"/>
</dbReference>
<dbReference type="InterPro" id="IPR001805">
    <property type="entry name" value="Adenokinase"/>
</dbReference>
<evidence type="ECO:0000256" key="7">
    <source>
        <dbReference type="ARBA" id="ARBA00012119"/>
    </source>
</evidence>
<proteinExistence type="inferred from homology"/>
<dbReference type="Gene3D" id="3.40.1190.20">
    <property type="match status" value="1"/>
</dbReference>
<evidence type="ECO:0000256" key="13">
    <source>
        <dbReference type="ARBA" id="ARBA00022777"/>
    </source>
</evidence>
<dbReference type="EC" id="2.7.1.20" evidence="7"/>
<dbReference type="Pfam" id="PF01399">
    <property type="entry name" value="PCI"/>
    <property type="match status" value="1"/>
</dbReference>
<keyword evidence="11" id="KW-0660">Purine salvage</keyword>
<dbReference type="InterPro" id="IPR000717">
    <property type="entry name" value="PCI_dom"/>
</dbReference>
<evidence type="ECO:0000256" key="15">
    <source>
        <dbReference type="ARBA" id="ARBA00022840"/>
    </source>
</evidence>
<evidence type="ECO:0000256" key="8">
    <source>
        <dbReference type="ARBA" id="ARBA00014881"/>
    </source>
</evidence>
<comment type="caution">
    <text evidence="22">The sequence shown here is derived from an EMBL/GenBank/DDBJ whole genome shotgun (WGS) entry which is preliminary data.</text>
</comment>
<organism evidence="22 23">
    <name type="scientific">Batillaria attramentaria</name>
    <dbReference type="NCBI Taxonomy" id="370345"/>
    <lineage>
        <taxon>Eukaryota</taxon>
        <taxon>Metazoa</taxon>
        <taxon>Spiralia</taxon>
        <taxon>Lophotrochozoa</taxon>
        <taxon>Mollusca</taxon>
        <taxon>Gastropoda</taxon>
        <taxon>Caenogastropoda</taxon>
        <taxon>Sorbeoconcha</taxon>
        <taxon>Cerithioidea</taxon>
        <taxon>Batillariidae</taxon>
        <taxon>Batillaria</taxon>
    </lineage>
</organism>
<dbReference type="Pfam" id="PF00294">
    <property type="entry name" value="PfkB"/>
    <property type="match status" value="1"/>
</dbReference>
<evidence type="ECO:0000256" key="20">
    <source>
        <dbReference type="PIRSR" id="PIRSR601805-1"/>
    </source>
</evidence>
<dbReference type="Proteomes" id="UP001519460">
    <property type="component" value="Unassembled WGS sequence"/>
</dbReference>
<dbReference type="CDD" id="cd01168">
    <property type="entry name" value="adenosine_kinase"/>
    <property type="match status" value="1"/>
</dbReference>
<dbReference type="InterPro" id="IPR041406">
    <property type="entry name" value="CSN4_HTH"/>
</dbReference>
<dbReference type="GO" id="GO:0004001">
    <property type="term" value="F:adenosine kinase activity"/>
    <property type="evidence" value="ECO:0007669"/>
    <property type="project" value="UniProtKB-EC"/>
</dbReference>
<dbReference type="GO" id="GO:0008180">
    <property type="term" value="C:COP9 signalosome"/>
    <property type="evidence" value="ECO:0007669"/>
    <property type="project" value="UniProtKB-KW"/>
</dbReference>
<evidence type="ECO:0000256" key="17">
    <source>
        <dbReference type="ARBA" id="ARBA00023242"/>
    </source>
</evidence>
<gene>
    <name evidence="22" type="ORF">BaRGS_00000701</name>
</gene>
<reference evidence="22 23" key="1">
    <citation type="journal article" date="2023" name="Sci. Data">
        <title>Genome assembly of the Korean intertidal mud-creeper Batillaria attramentaria.</title>
        <authorList>
            <person name="Patra A.K."/>
            <person name="Ho P.T."/>
            <person name="Jun S."/>
            <person name="Lee S.J."/>
            <person name="Kim Y."/>
            <person name="Won Y.J."/>
        </authorList>
    </citation>
    <scope>NUCLEOTIDE SEQUENCE [LARGE SCALE GENOMIC DNA]</scope>
    <source>
        <strain evidence="22">Wonlab-2016</strain>
    </source>
</reference>
<evidence type="ECO:0000256" key="6">
    <source>
        <dbReference type="ARBA" id="ARBA00010688"/>
    </source>
</evidence>
<evidence type="ECO:0000313" key="22">
    <source>
        <dbReference type="EMBL" id="KAK7507736.1"/>
    </source>
</evidence>
<dbReference type="GO" id="GO:0005524">
    <property type="term" value="F:ATP binding"/>
    <property type="evidence" value="ECO:0007669"/>
    <property type="project" value="UniProtKB-KW"/>
</dbReference>
<keyword evidence="12" id="KW-0547">Nucleotide-binding</keyword>
<evidence type="ECO:0000256" key="5">
    <source>
        <dbReference type="ARBA" id="ARBA00010417"/>
    </source>
</evidence>
<comment type="subcellular location">
    <subcellularLocation>
        <location evidence="3">Cytoplasm</location>
    </subcellularLocation>
    <subcellularLocation>
        <location evidence="2">Nucleus</location>
    </subcellularLocation>
</comment>
<evidence type="ECO:0000256" key="18">
    <source>
        <dbReference type="ARBA" id="ARBA00051362"/>
    </source>
</evidence>
<dbReference type="InterPro" id="IPR036390">
    <property type="entry name" value="WH_DNA-bd_sf"/>
</dbReference>
<dbReference type="PROSITE" id="PS00584">
    <property type="entry name" value="PFKB_KINASES_2"/>
    <property type="match status" value="1"/>
</dbReference>
<evidence type="ECO:0000256" key="3">
    <source>
        <dbReference type="ARBA" id="ARBA00004496"/>
    </source>
</evidence>
<comment type="catalytic activity">
    <reaction evidence="18">
        <text>adenosine + ATP = AMP + ADP + H(+)</text>
        <dbReference type="Rhea" id="RHEA:20824"/>
        <dbReference type="ChEBI" id="CHEBI:15378"/>
        <dbReference type="ChEBI" id="CHEBI:16335"/>
        <dbReference type="ChEBI" id="CHEBI:30616"/>
        <dbReference type="ChEBI" id="CHEBI:456215"/>
        <dbReference type="ChEBI" id="CHEBI:456216"/>
        <dbReference type="EC" id="2.7.1.20"/>
    </reaction>
</comment>
<evidence type="ECO:0000256" key="9">
    <source>
        <dbReference type="ARBA" id="ARBA00022490"/>
    </source>
</evidence>
<dbReference type="FunFam" id="1.10.10.10:FF:000130">
    <property type="entry name" value="COP9 signalosome complex subunit 4"/>
    <property type="match status" value="1"/>
</dbReference>